<protein>
    <recommendedName>
        <fullName evidence="3">LafD</fullName>
    </recommendedName>
</protein>
<gene>
    <name evidence="1" type="ORF">VIBC2010_03947</name>
</gene>
<comment type="caution">
    <text evidence="1">The sequence shown here is derived from an EMBL/GenBank/DDBJ whole genome shotgun (WGS) entry which is preliminary data.</text>
</comment>
<proteinExistence type="predicted"/>
<evidence type="ECO:0008006" key="3">
    <source>
        <dbReference type="Google" id="ProtNLM"/>
    </source>
</evidence>
<accession>E3BPE3</accession>
<dbReference type="Proteomes" id="UP000002943">
    <property type="component" value="Unassembled WGS sequence"/>
</dbReference>
<organism evidence="1 2">
    <name type="scientific">Vibrio caribbeanicus ATCC BAA-2122</name>
    <dbReference type="NCBI Taxonomy" id="796620"/>
    <lineage>
        <taxon>Bacteria</taxon>
        <taxon>Pseudomonadati</taxon>
        <taxon>Pseudomonadota</taxon>
        <taxon>Gammaproteobacteria</taxon>
        <taxon>Vibrionales</taxon>
        <taxon>Vibrionaceae</taxon>
        <taxon>Vibrio</taxon>
    </lineage>
</organism>
<dbReference type="OrthoDB" id="5877647at2"/>
<name>E3BPE3_9VIBR</name>
<evidence type="ECO:0000313" key="2">
    <source>
        <dbReference type="Proteomes" id="UP000002943"/>
    </source>
</evidence>
<sequence>MVSTFKVSPERFRHLAQLIQTATKTQDWLGIKRYDLQLRDLLETHQAYLSDPRLAPAINEARLAHQQAARLLNEAISEMESDINMMDSQHERAQAYQLAMRVDI</sequence>
<dbReference type="EMBL" id="AEIU01000108">
    <property type="protein sequence ID" value="EFP95032.1"/>
    <property type="molecule type" value="Genomic_DNA"/>
</dbReference>
<reference evidence="1 2" key="1">
    <citation type="journal article" date="2012" name="Int. J. Syst. Evol. Microbiol.">
        <title>Vibrio caribbeanicus sp. nov., isolated from the marine sponge Scleritoderma cyanea.</title>
        <authorList>
            <person name="Hoffmann M."/>
            <person name="Monday S.R."/>
            <person name="Allard M.W."/>
            <person name="Strain E.A."/>
            <person name="Whittaker P."/>
            <person name="Naum M."/>
            <person name="McCarthy P.J."/>
            <person name="Lopez J.V."/>
            <person name="Fischer M."/>
            <person name="Brown E.W."/>
        </authorList>
    </citation>
    <scope>NUCLEOTIDE SEQUENCE [LARGE SCALE GENOMIC DNA]</scope>
    <source>
        <strain evidence="1 2">ATCC BAA-2122</strain>
    </source>
</reference>
<dbReference type="STRING" id="796620.VIBC2010_03947"/>
<dbReference type="RefSeq" id="WP_009603046.1">
    <property type="nucleotide sequence ID" value="NZ_AEIU01000108.1"/>
</dbReference>
<dbReference type="AlphaFoldDB" id="E3BPE3"/>
<evidence type="ECO:0000313" key="1">
    <source>
        <dbReference type="EMBL" id="EFP95032.1"/>
    </source>
</evidence>
<dbReference type="eggNOG" id="ENOG5031N9N">
    <property type="taxonomic scope" value="Bacteria"/>
</dbReference>
<keyword evidence="2" id="KW-1185">Reference proteome</keyword>